<dbReference type="RefSeq" id="WP_147846432.1">
    <property type="nucleotide sequence ID" value="NZ_VDUZ01000007.1"/>
</dbReference>
<evidence type="ECO:0000256" key="1">
    <source>
        <dbReference type="ARBA" id="ARBA00004651"/>
    </source>
</evidence>
<feature type="transmembrane region" description="Helical" evidence="6">
    <location>
        <begin position="46"/>
        <end position="64"/>
    </location>
</feature>
<dbReference type="InterPro" id="IPR017850">
    <property type="entry name" value="Alkaline_phosphatase_core_sf"/>
</dbReference>
<evidence type="ECO:0000313" key="9">
    <source>
        <dbReference type="Proteomes" id="UP000321638"/>
    </source>
</evidence>
<feature type="transmembrane region" description="Helical" evidence="6">
    <location>
        <begin position="154"/>
        <end position="172"/>
    </location>
</feature>
<dbReference type="SUPFAM" id="SSF53649">
    <property type="entry name" value="Alkaline phosphatase-like"/>
    <property type="match status" value="1"/>
</dbReference>
<feature type="domain" description="Sulfatase N-terminal" evidence="7">
    <location>
        <begin position="278"/>
        <end position="496"/>
    </location>
</feature>
<dbReference type="Pfam" id="PF00884">
    <property type="entry name" value="Sulfatase"/>
    <property type="match status" value="1"/>
</dbReference>
<keyword evidence="2" id="KW-1003">Cell membrane</keyword>
<evidence type="ECO:0000256" key="4">
    <source>
        <dbReference type="ARBA" id="ARBA00022989"/>
    </source>
</evidence>
<evidence type="ECO:0000256" key="5">
    <source>
        <dbReference type="ARBA" id="ARBA00023136"/>
    </source>
</evidence>
<organism evidence="8 9">
    <name type="scientific">Vineibacter terrae</name>
    <dbReference type="NCBI Taxonomy" id="2586908"/>
    <lineage>
        <taxon>Bacteria</taxon>
        <taxon>Pseudomonadati</taxon>
        <taxon>Pseudomonadota</taxon>
        <taxon>Alphaproteobacteria</taxon>
        <taxon>Hyphomicrobiales</taxon>
        <taxon>Vineibacter</taxon>
    </lineage>
</organism>
<evidence type="ECO:0000259" key="7">
    <source>
        <dbReference type="Pfam" id="PF00884"/>
    </source>
</evidence>
<proteinExistence type="predicted"/>
<keyword evidence="5 6" id="KW-0472">Membrane</keyword>
<name>A0A5C8PRK4_9HYPH</name>
<dbReference type="InterPro" id="IPR050448">
    <property type="entry name" value="OpgB/LTA_synthase_biosynth"/>
</dbReference>
<dbReference type="OrthoDB" id="5363296at2"/>
<dbReference type="Gene3D" id="3.40.720.10">
    <property type="entry name" value="Alkaline Phosphatase, subunit A"/>
    <property type="match status" value="1"/>
</dbReference>
<evidence type="ECO:0000313" key="8">
    <source>
        <dbReference type="EMBL" id="TXL78163.1"/>
    </source>
</evidence>
<dbReference type="EMBL" id="VDUZ01000007">
    <property type="protein sequence ID" value="TXL78163.1"/>
    <property type="molecule type" value="Genomic_DNA"/>
</dbReference>
<comment type="caution">
    <text evidence="8">The sequence shown here is derived from an EMBL/GenBank/DDBJ whole genome shotgun (WGS) entry which is preliminary data.</text>
</comment>
<gene>
    <name evidence="8" type="ORF">FHP25_08155</name>
</gene>
<keyword evidence="3 6" id="KW-0812">Transmembrane</keyword>
<evidence type="ECO:0000256" key="6">
    <source>
        <dbReference type="SAM" id="Phobius"/>
    </source>
</evidence>
<keyword evidence="9" id="KW-1185">Reference proteome</keyword>
<keyword evidence="4 6" id="KW-1133">Transmembrane helix</keyword>
<feature type="transmembrane region" description="Helical" evidence="6">
    <location>
        <begin position="123"/>
        <end position="142"/>
    </location>
</feature>
<reference evidence="8 9" key="1">
    <citation type="submission" date="2019-06" db="EMBL/GenBank/DDBJ databases">
        <title>New taxonomy in bacterial strain CC-CFT640, isolated from vineyard.</title>
        <authorList>
            <person name="Lin S.-Y."/>
            <person name="Tsai C.-F."/>
            <person name="Young C.-C."/>
        </authorList>
    </citation>
    <scope>NUCLEOTIDE SEQUENCE [LARGE SCALE GENOMIC DNA]</scope>
    <source>
        <strain evidence="8 9">CC-CFT640</strain>
    </source>
</reference>
<dbReference type="Proteomes" id="UP000321638">
    <property type="component" value="Unassembled WGS sequence"/>
</dbReference>
<accession>A0A5C8PRK4</accession>
<dbReference type="PANTHER" id="PTHR47371">
    <property type="entry name" value="LIPOTEICHOIC ACID SYNTHASE"/>
    <property type="match status" value="1"/>
</dbReference>
<dbReference type="AlphaFoldDB" id="A0A5C8PRK4"/>
<evidence type="ECO:0000256" key="2">
    <source>
        <dbReference type="ARBA" id="ARBA00022475"/>
    </source>
</evidence>
<dbReference type="InterPro" id="IPR000917">
    <property type="entry name" value="Sulfatase_N"/>
</dbReference>
<dbReference type="PANTHER" id="PTHR47371:SF3">
    <property type="entry name" value="PHOSPHOGLYCEROL TRANSFERASE I"/>
    <property type="match status" value="1"/>
</dbReference>
<feature type="transmembrane region" description="Helical" evidence="6">
    <location>
        <begin position="71"/>
        <end position="90"/>
    </location>
</feature>
<feature type="transmembrane region" description="Helical" evidence="6">
    <location>
        <begin position="20"/>
        <end position="40"/>
    </location>
</feature>
<comment type="subcellular location">
    <subcellularLocation>
        <location evidence="1">Cell membrane</location>
        <topology evidence="1">Multi-pass membrane protein</topology>
    </subcellularLocation>
</comment>
<sequence>MVTDRAAVDSLRPSRTKAILSALLLVAQLLCAGWMAYLVQRDESGLLQQTYVFLIFGLLALLVYGVTRRPAFSLGLVSLFIVAIHALSLAKFEYLRAPMLIEDVSLLLRPEISDLLLQGYPQLSWIFVGGLAVFTAYCIAAVRLEPPRPARNRAWTSAGAIAVALAGLVVVVPGPGPLSVATAEDADPSTANSDWDVISRFFASSMHMGLKRPVFAAPISPWLATGVAASPAVSARRPDIVVVLEESTFNPQRILPFCTPDLCEKPLLTGMPNSAAVGPLRVHVVGGLTWLSEFALLAGMPHSLFGQAGQFAPSKVLPRVKYTLPRWLKMLGYRTVVVYPVEKHAYGGAVSYPLYGFDQVLPHPLITSGHRQGYWDLSDREMLAYVRQVIAEEDAKPDRAPLFIFMLTLQQHGPHAAALNGQPPRDDRPTFPTIERELNAKLNDYLTRLAWSSDAMRDFDAAMARRGQPYVLAHFGDHQPSFEGLLRGVPKRPQPQRAPADFVTYFNIQTGGGLPRSGYRVSAAYRMLDVALLGGLILDIAGLPKDPYFAANVRLRERCEGLFTECADTETLSAYQQYIFDELSAVAF</sequence>
<protein>
    <recommendedName>
        <fullName evidence="7">Sulfatase N-terminal domain-containing protein</fullName>
    </recommendedName>
</protein>
<dbReference type="GO" id="GO:0005886">
    <property type="term" value="C:plasma membrane"/>
    <property type="evidence" value="ECO:0007669"/>
    <property type="project" value="UniProtKB-SubCell"/>
</dbReference>
<evidence type="ECO:0000256" key="3">
    <source>
        <dbReference type="ARBA" id="ARBA00022692"/>
    </source>
</evidence>